<dbReference type="InterPro" id="IPR045338">
    <property type="entry name" value="DUF6535"/>
</dbReference>
<evidence type="ECO:0000313" key="4">
    <source>
        <dbReference type="Proteomes" id="UP000054270"/>
    </source>
</evidence>
<dbReference type="OrthoDB" id="3221808at2759"/>
<feature type="transmembrane region" description="Helical" evidence="1">
    <location>
        <begin position="102"/>
        <end position="125"/>
    </location>
</feature>
<keyword evidence="4" id="KW-1185">Reference proteome</keyword>
<proteinExistence type="predicted"/>
<evidence type="ECO:0000313" key="3">
    <source>
        <dbReference type="EMBL" id="KJA27566.1"/>
    </source>
</evidence>
<sequence length="144" mass="16115">AWQRCLDPILREDKLRCQAWNDEVQTLLIFAGLFSAVVTACVIQAYQDIQQIPTNQIIALILLNYGAQANQTATNESMAILANFASNLATHGSYTSSIRVNIVWFLSLILSLTTVLVGIIALQWIREYNHYSDSSSAKRKLAIR</sequence>
<dbReference type="Pfam" id="PF20153">
    <property type="entry name" value="DUF6535"/>
    <property type="match status" value="1"/>
</dbReference>
<dbReference type="AlphaFoldDB" id="A0A0D2PG57"/>
<feature type="non-terminal residue" evidence="3">
    <location>
        <position position="144"/>
    </location>
</feature>
<accession>A0A0D2PG57</accession>
<feature type="non-terminal residue" evidence="3">
    <location>
        <position position="1"/>
    </location>
</feature>
<dbReference type="EMBL" id="KN817523">
    <property type="protein sequence ID" value="KJA27566.1"/>
    <property type="molecule type" value="Genomic_DNA"/>
</dbReference>
<keyword evidence="1" id="KW-0812">Transmembrane</keyword>
<feature type="transmembrane region" description="Helical" evidence="1">
    <location>
        <begin position="27"/>
        <end position="46"/>
    </location>
</feature>
<evidence type="ECO:0000256" key="1">
    <source>
        <dbReference type="SAM" id="Phobius"/>
    </source>
</evidence>
<dbReference type="Proteomes" id="UP000054270">
    <property type="component" value="Unassembled WGS sequence"/>
</dbReference>
<keyword evidence="1" id="KW-1133">Transmembrane helix</keyword>
<reference evidence="4" key="1">
    <citation type="submission" date="2014-04" db="EMBL/GenBank/DDBJ databases">
        <title>Evolutionary Origins and Diversification of the Mycorrhizal Mutualists.</title>
        <authorList>
            <consortium name="DOE Joint Genome Institute"/>
            <consortium name="Mycorrhizal Genomics Consortium"/>
            <person name="Kohler A."/>
            <person name="Kuo A."/>
            <person name="Nagy L.G."/>
            <person name="Floudas D."/>
            <person name="Copeland A."/>
            <person name="Barry K.W."/>
            <person name="Cichocki N."/>
            <person name="Veneault-Fourrey C."/>
            <person name="LaButti K."/>
            <person name="Lindquist E.A."/>
            <person name="Lipzen A."/>
            <person name="Lundell T."/>
            <person name="Morin E."/>
            <person name="Murat C."/>
            <person name="Riley R."/>
            <person name="Ohm R."/>
            <person name="Sun H."/>
            <person name="Tunlid A."/>
            <person name="Henrissat B."/>
            <person name="Grigoriev I.V."/>
            <person name="Hibbett D.S."/>
            <person name="Martin F."/>
        </authorList>
    </citation>
    <scope>NUCLEOTIDE SEQUENCE [LARGE SCALE GENOMIC DNA]</scope>
    <source>
        <strain evidence="4">FD-334 SS-4</strain>
    </source>
</reference>
<organism evidence="3 4">
    <name type="scientific">Hypholoma sublateritium (strain FD-334 SS-4)</name>
    <dbReference type="NCBI Taxonomy" id="945553"/>
    <lineage>
        <taxon>Eukaryota</taxon>
        <taxon>Fungi</taxon>
        <taxon>Dikarya</taxon>
        <taxon>Basidiomycota</taxon>
        <taxon>Agaricomycotina</taxon>
        <taxon>Agaricomycetes</taxon>
        <taxon>Agaricomycetidae</taxon>
        <taxon>Agaricales</taxon>
        <taxon>Agaricineae</taxon>
        <taxon>Strophariaceae</taxon>
        <taxon>Hypholoma</taxon>
    </lineage>
</organism>
<feature type="domain" description="DUF6535" evidence="2">
    <location>
        <begin position="2"/>
        <end position="143"/>
    </location>
</feature>
<gene>
    <name evidence="3" type="ORF">HYPSUDRAFT_104912</name>
</gene>
<name>A0A0D2PG57_HYPSF</name>
<protein>
    <recommendedName>
        <fullName evidence="2">DUF6535 domain-containing protein</fullName>
    </recommendedName>
</protein>
<dbReference type="STRING" id="945553.A0A0D2PG57"/>
<keyword evidence="1" id="KW-0472">Membrane</keyword>
<evidence type="ECO:0000259" key="2">
    <source>
        <dbReference type="Pfam" id="PF20153"/>
    </source>
</evidence>